<name>A0A381TAU1_9ZZZZ</name>
<reference evidence="9" key="1">
    <citation type="submission" date="2018-05" db="EMBL/GenBank/DDBJ databases">
        <authorList>
            <person name="Lanie J.A."/>
            <person name="Ng W.-L."/>
            <person name="Kazmierczak K.M."/>
            <person name="Andrzejewski T.M."/>
            <person name="Davidsen T.M."/>
            <person name="Wayne K.J."/>
            <person name="Tettelin H."/>
            <person name="Glass J.I."/>
            <person name="Rusch D."/>
            <person name="Podicherti R."/>
            <person name="Tsui H.-C.T."/>
            <person name="Winkler M.E."/>
        </authorList>
    </citation>
    <scope>NUCLEOTIDE SEQUENCE</scope>
</reference>
<dbReference type="Pfam" id="PF14714">
    <property type="entry name" value="KH_dom-like"/>
    <property type="match status" value="1"/>
</dbReference>
<dbReference type="InterPro" id="IPR032859">
    <property type="entry name" value="KH_dom-like"/>
</dbReference>
<dbReference type="InterPro" id="IPR027417">
    <property type="entry name" value="P-loop_NTPase"/>
</dbReference>
<accession>A0A381TAU1</accession>
<dbReference type="CDD" id="cd01894">
    <property type="entry name" value="EngA1"/>
    <property type="match status" value="1"/>
</dbReference>
<evidence type="ECO:0000256" key="7">
    <source>
        <dbReference type="ARBA" id="ARBA00032345"/>
    </source>
</evidence>
<dbReference type="Pfam" id="PF01926">
    <property type="entry name" value="MMR_HSR1"/>
    <property type="match status" value="2"/>
</dbReference>
<comment type="similarity">
    <text evidence="1">Belongs to the TRAFAC class TrmE-Era-EngA-EngB-Septin-like GTPase superfamily. EngA (Der) GTPase family.</text>
</comment>
<keyword evidence="5" id="KW-0547">Nucleotide-binding</keyword>
<dbReference type="InterPro" id="IPR031166">
    <property type="entry name" value="G_ENGA"/>
</dbReference>
<dbReference type="GO" id="GO:0043022">
    <property type="term" value="F:ribosome binding"/>
    <property type="evidence" value="ECO:0007669"/>
    <property type="project" value="TreeGrafter"/>
</dbReference>
<dbReference type="PANTHER" id="PTHR43834:SF6">
    <property type="entry name" value="GTPASE DER"/>
    <property type="match status" value="1"/>
</dbReference>
<dbReference type="AlphaFoldDB" id="A0A381TAU1"/>
<dbReference type="SUPFAM" id="SSF52540">
    <property type="entry name" value="P-loop containing nucleoside triphosphate hydrolases"/>
    <property type="match status" value="2"/>
</dbReference>
<evidence type="ECO:0000256" key="3">
    <source>
        <dbReference type="ARBA" id="ARBA00022517"/>
    </source>
</evidence>
<dbReference type="PANTHER" id="PTHR43834">
    <property type="entry name" value="GTPASE DER"/>
    <property type="match status" value="1"/>
</dbReference>
<dbReference type="NCBIfam" id="TIGR03594">
    <property type="entry name" value="GTPase_EngA"/>
    <property type="match status" value="1"/>
</dbReference>
<dbReference type="GO" id="GO:0042254">
    <property type="term" value="P:ribosome biogenesis"/>
    <property type="evidence" value="ECO:0007669"/>
    <property type="project" value="UniProtKB-KW"/>
</dbReference>
<evidence type="ECO:0000313" key="9">
    <source>
        <dbReference type="EMBL" id="SVA10963.1"/>
    </source>
</evidence>
<keyword evidence="3" id="KW-0690">Ribosome biogenesis</keyword>
<evidence type="ECO:0000256" key="2">
    <source>
        <dbReference type="ARBA" id="ARBA00020953"/>
    </source>
</evidence>
<evidence type="ECO:0000256" key="4">
    <source>
        <dbReference type="ARBA" id="ARBA00022737"/>
    </source>
</evidence>
<sequence>VGKSTLFNRLCGGRDALVHNRPGLTRDRQYGHAVIGEKCLTLIDTGGLHDASDMAELMTDQVFRAVDEADFVLFLVDGQSGVTQADEVIAEQLRRRDINLAVLVNKVDRHDSSSAIIDFLGFGFDRVMAISAAHGRGIAELKNSLNELSGEDRDEAVNEGIPVAVIGRPNVGKSTLVNAIVGEQRQIVSNEPGTTRDAITVPVHRDGVDYRFIDTAGVRRKGRVSDVIEKFSIVKALSAMDRSHVALLMIDAQEGVVDQDLHLLEYAADAGTGVVLLVNKWDGLGSEHRLRAKAEIQRRLRIAPWIPVHFISALHGSGVGELFAVLQRVNRAGAFDVKTPELTRVLEKAVLDHPPPSNRGRTIKLRYAHKVGEHPPSILIHGNRTEALQPSYIRYLENRFRDAFDLTGLPVRLRFRTSDNPFKDRRNELNRRQLKRRERLIRHSRKR</sequence>
<evidence type="ECO:0000256" key="6">
    <source>
        <dbReference type="ARBA" id="ARBA00023134"/>
    </source>
</evidence>
<organism evidence="9">
    <name type="scientific">marine metagenome</name>
    <dbReference type="NCBI Taxonomy" id="408172"/>
    <lineage>
        <taxon>unclassified sequences</taxon>
        <taxon>metagenomes</taxon>
        <taxon>ecological metagenomes</taxon>
    </lineage>
</organism>
<dbReference type="NCBIfam" id="TIGR00231">
    <property type="entry name" value="small_GTP"/>
    <property type="match status" value="2"/>
</dbReference>
<evidence type="ECO:0000256" key="1">
    <source>
        <dbReference type="ARBA" id="ARBA00008279"/>
    </source>
</evidence>
<dbReference type="InterPro" id="IPR005225">
    <property type="entry name" value="Small_GTP-bd"/>
</dbReference>
<keyword evidence="4" id="KW-0677">Repeat</keyword>
<evidence type="ECO:0000259" key="8">
    <source>
        <dbReference type="PROSITE" id="PS51712"/>
    </source>
</evidence>
<dbReference type="FunFam" id="3.30.300.20:FF:000004">
    <property type="entry name" value="GTPase Der"/>
    <property type="match status" value="1"/>
</dbReference>
<protein>
    <recommendedName>
        <fullName evidence="2">GTPase Der</fullName>
    </recommendedName>
    <alternativeName>
        <fullName evidence="7">GTP-binding protein EngA</fullName>
    </alternativeName>
</protein>
<dbReference type="InterPro" id="IPR016484">
    <property type="entry name" value="GTPase_Der"/>
</dbReference>
<dbReference type="Gene3D" id="3.40.50.300">
    <property type="entry name" value="P-loop containing nucleotide triphosphate hydrolases"/>
    <property type="match status" value="2"/>
</dbReference>
<dbReference type="InterPro" id="IPR015946">
    <property type="entry name" value="KH_dom-like_a/b"/>
</dbReference>
<proteinExistence type="inferred from homology"/>
<dbReference type="PROSITE" id="PS51712">
    <property type="entry name" value="G_ENGA"/>
    <property type="match status" value="1"/>
</dbReference>
<feature type="domain" description="EngA-type G" evidence="8">
    <location>
        <begin position="161"/>
        <end position="334"/>
    </location>
</feature>
<dbReference type="Gene3D" id="3.30.300.20">
    <property type="match status" value="1"/>
</dbReference>
<gene>
    <name evidence="9" type="ORF">METZ01_LOCUS63817</name>
</gene>
<dbReference type="CDD" id="cd01895">
    <property type="entry name" value="EngA2"/>
    <property type="match status" value="1"/>
</dbReference>
<dbReference type="GO" id="GO:0005525">
    <property type="term" value="F:GTP binding"/>
    <property type="evidence" value="ECO:0007669"/>
    <property type="project" value="UniProtKB-KW"/>
</dbReference>
<feature type="non-terminal residue" evidence="9">
    <location>
        <position position="1"/>
    </location>
</feature>
<dbReference type="FunFam" id="3.40.50.300:FF:000040">
    <property type="entry name" value="GTPase Der"/>
    <property type="match status" value="1"/>
</dbReference>
<dbReference type="HAMAP" id="MF_00195">
    <property type="entry name" value="GTPase_Der"/>
    <property type="match status" value="1"/>
</dbReference>
<dbReference type="InterPro" id="IPR006073">
    <property type="entry name" value="GTP-bd"/>
</dbReference>
<keyword evidence="6" id="KW-0342">GTP-binding</keyword>
<dbReference type="EMBL" id="UINC01003997">
    <property type="protein sequence ID" value="SVA10963.1"/>
    <property type="molecule type" value="Genomic_DNA"/>
</dbReference>
<evidence type="ECO:0000256" key="5">
    <source>
        <dbReference type="ARBA" id="ARBA00022741"/>
    </source>
</evidence>
<dbReference type="PIRSF" id="PIRSF006485">
    <property type="entry name" value="GTP-binding_EngA"/>
    <property type="match status" value="1"/>
</dbReference>